<organism evidence="1 2">
    <name type="scientific">Nodularia spumigena CENA596</name>
    <dbReference type="NCBI Taxonomy" id="1819295"/>
    <lineage>
        <taxon>Bacteria</taxon>
        <taxon>Bacillati</taxon>
        <taxon>Cyanobacteriota</taxon>
        <taxon>Cyanophyceae</taxon>
        <taxon>Nostocales</taxon>
        <taxon>Nodulariaceae</taxon>
        <taxon>Nodularia</taxon>
    </lineage>
</organism>
<evidence type="ECO:0008006" key="3">
    <source>
        <dbReference type="Google" id="ProtNLM"/>
    </source>
</evidence>
<reference evidence="1 2" key="1">
    <citation type="submission" date="2016-04" db="EMBL/GenBank/DDBJ databases">
        <title>Draft Genome Assembly of the Bloom-forming Cyanobacterium Nodularia spumigena Strain CENA596 in Shrimp Production Ponds.</title>
        <authorList>
            <person name="Popin R.V."/>
            <person name="Rigonato J."/>
            <person name="Abreu V.A."/>
            <person name="Andreote A.P."/>
            <person name="Silveira S.B."/>
            <person name="Odebrecht C."/>
            <person name="Fiore M.F."/>
        </authorList>
    </citation>
    <scope>NUCLEOTIDE SEQUENCE [LARGE SCALE GENOMIC DNA]</scope>
    <source>
        <strain evidence="1 2">CENA596</strain>
    </source>
</reference>
<proteinExistence type="predicted"/>
<sequence>MQQKPDQTFKEFLKKMLGKFQQSQLRIEITASASAIRDSLQNPEKLAKWLVVQNFTPGMPEQLHTGFQFTTWTGPISIHHQVEVAKPNCLRLLLSGGIDGFHEWYWGEGWVQSRLEGVSMLPLNLGQTLNLLSLRQFLASQ</sequence>
<protein>
    <recommendedName>
        <fullName evidence="3">Polyketide cyclase</fullName>
    </recommendedName>
</protein>
<dbReference type="OrthoDB" id="485579at2"/>
<name>A0A161XLP6_NODSP</name>
<dbReference type="Proteomes" id="UP000076555">
    <property type="component" value="Unassembled WGS sequence"/>
</dbReference>
<dbReference type="AlphaFoldDB" id="A0A161XLP6"/>
<accession>A0A161XLP6</accession>
<dbReference type="EMBL" id="LWAJ01000066">
    <property type="protein sequence ID" value="KZL50771.1"/>
    <property type="molecule type" value="Genomic_DNA"/>
</dbReference>
<gene>
    <name evidence="1" type="ORF">A2T98_05680</name>
</gene>
<evidence type="ECO:0000313" key="1">
    <source>
        <dbReference type="EMBL" id="KZL50771.1"/>
    </source>
</evidence>
<comment type="caution">
    <text evidence="1">The sequence shown here is derived from an EMBL/GenBank/DDBJ whole genome shotgun (WGS) entry which is preliminary data.</text>
</comment>
<evidence type="ECO:0000313" key="2">
    <source>
        <dbReference type="Proteomes" id="UP000076555"/>
    </source>
</evidence>